<organism evidence="4 5">
    <name type="scientific">Candidatus Tanganyikabacteria bacterium</name>
    <dbReference type="NCBI Taxonomy" id="2961651"/>
    <lineage>
        <taxon>Bacteria</taxon>
        <taxon>Bacillati</taxon>
        <taxon>Candidatus Sericytochromatia</taxon>
        <taxon>Candidatus Tanganyikabacteria</taxon>
    </lineage>
</organism>
<dbReference type="EMBL" id="VGJX01000461">
    <property type="protein sequence ID" value="MBM3275147.1"/>
    <property type="molecule type" value="Genomic_DNA"/>
</dbReference>
<evidence type="ECO:0000259" key="3">
    <source>
        <dbReference type="Pfam" id="PF01052"/>
    </source>
</evidence>
<reference evidence="4 5" key="1">
    <citation type="submission" date="2019-03" db="EMBL/GenBank/DDBJ databases">
        <title>Lake Tanganyika Metagenome-Assembled Genomes (MAGs).</title>
        <authorList>
            <person name="Tran P."/>
        </authorList>
    </citation>
    <scope>NUCLEOTIDE SEQUENCE [LARGE SCALE GENOMIC DNA]</scope>
    <source>
        <strain evidence="4">K_DeepCast_65m_m2_236</strain>
    </source>
</reference>
<evidence type="ECO:0000313" key="4">
    <source>
        <dbReference type="EMBL" id="MBM3275147.1"/>
    </source>
</evidence>
<dbReference type="SUPFAM" id="SSF101801">
    <property type="entry name" value="Surface presentation of antigens (SPOA)"/>
    <property type="match status" value="1"/>
</dbReference>
<feature type="transmembrane region" description="Helical" evidence="2">
    <location>
        <begin position="86"/>
        <end position="106"/>
    </location>
</feature>
<dbReference type="PRINTS" id="PR00956">
    <property type="entry name" value="FLGMOTORFLIN"/>
</dbReference>
<dbReference type="GO" id="GO:0071978">
    <property type="term" value="P:bacterial-type flagellum-dependent swarming motility"/>
    <property type="evidence" value="ECO:0007669"/>
    <property type="project" value="TreeGrafter"/>
</dbReference>
<keyword evidence="2" id="KW-0472">Membrane</keyword>
<keyword evidence="4" id="KW-0282">Flagellum</keyword>
<dbReference type="PANTHER" id="PTHR30034:SF6">
    <property type="entry name" value="YOP PROTEINS TRANSLOCATION PROTEIN Q"/>
    <property type="match status" value="1"/>
</dbReference>
<feature type="domain" description="Flagellar motor switch protein FliN-like C-terminal" evidence="3">
    <location>
        <begin position="312"/>
        <end position="379"/>
    </location>
</feature>
<dbReference type="AlphaFoldDB" id="A0A938BJA6"/>
<dbReference type="GO" id="GO:0050918">
    <property type="term" value="P:positive chemotaxis"/>
    <property type="evidence" value="ECO:0007669"/>
    <property type="project" value="TreeGrafter"/>
</dbReference>
<name>A0A938BJA6_9BACT</name>
<evidence type="ECO:0000313" key="5">
    <source>
        <dbReference type="Proteomes" id="UP000703893"/>
    </source>
</evidence>
<dbReference type="Pfam" id="PF01052">
    <property type="entry name" value="FliMN_C"/>
    <property type="match status" value="1"/>
</dbReference>
<sequence>MPKSVIYPPTFWKSLPIAIIIFLIGLVNMWGASANWALQLTRNQMESPGKWLQLVAKLLLRDPVEGTVEAVKFAAWVTGPNFMGGALWASIGFACIFGVGGMLAAAARREAFDPRQEPFGTAGFWPLLRAAIGFYYGWALGFGLGAVLVWGLHFFTNGITPMPPAIEALKTALGVVTDPNRAFTAAFVAGAWMLSLAMLFMGKGDFTVAFSDPKPEEKEPPMKVSIPELPKTELPNLDFGAVSAETEQIAAAFGRDLVGVIRQIGLNEEPGVVFEAPQAAESDEPGEPGFVNLLSARKPEFDTSFDEALGQLASVYVQISAQLGQMSISLAEWLTLEEGSLLEIPKAADGSVAVCINGRSVGRGKPLAHENHVAVKVVKLEPGTVEALKGS</sequence>
<evidence type="ECO:0000256" key="1">
    <source>
        <dbReference type="ARBA" id="ARBA00009226"/>
    </source>
</evidence>
<keyword evidence="2" id="KW-1133">Transmembrane helix</keyword>
<comment type="caution">
    <text evidence="4">The sequence shown here is derived from an EMBL/GenBank/DDBJ whole genome shotgun (WGS) entry which is preliminary data.</text>
</comment>
<gene>
    <name evidence="4" type="ORF">FJZ00_08330</name>
</gene>
<dbReference type="Gene3D" id="2.30.330.10">
    <property type="entry name" value="SpoA-like"/>
    <property type="match status" value="1"/>
</dbReference>
<dbReference type="InterPro" id="IPR001543">
    <property type="entry name" value="FliN-like_C"/>
</dbReference>
<comment type="similarity">
    <text evidence="1">Belongs to the FliN/MopA/SpaO family.</text>
</comment>
<dbReference type="InterPro" id="IPR001172">
    <property type="entry name" value="FliN_T3SS_HrcQb"/>
</dbReference>
<keyword evidence="2" id="KW-0812">Transmembrane</keyword>
<dbReference type="Proteomes" id="UP000703893">
    <property type="component" value="Unassembled WGS sequence"/>
</dbReference>
<accession>A0A938BJA6</accession>
<keyword evidence="4" id="KW-0966">Cell projection</keyword>
<feature type="transmembrane region" description="Helical" evidence="2">
    <location>
        <begin position="127"/>
        <end position="152"/>
    </location>
</feature>
<dbReference type="PANTHER" id="PTHR30034">
    <property type="entry name" value="FLAGELLAR MOTOR SWITCH PROTEIN FLIM"/>
    <property type="match status" value="1"/>
</dbReference>
<proteinExistence type="inferred from homology"/>
<feature type="transmembrane region" description="Helical" evidence="2">
    <location>
        <begin position="12"/>
        <end position="32"/>
    </location>
</feature>
<evidence type="ECO:0000256" key="2">
    <source>
        <dbReference type="SAM" id="Phobius"/>
    </source>
</evidence>
<dbReference type="GO" id="GO:0003774">
    <property type="term" value="F:cytoskeletal motor activity"/>
    <property type="evidence" value="ECO:0007669"/>
    <property type="project" value="InterPro"/>
</dbReference>
<dbReference type="InterPro" id="IPR036429">
    <property type="entry name" value="SpoA-like_sf"/>
</dbReference>
<feature type="transmembrane region" description="Helical" evidence="2">
    <location>
        <begin position="182"/>
        <end position="201"/>
    </location>
</feature>
<protein>
    <submittedName>
        <fullName evidence="4">FliM/FliN family flagellar motor switch protein</fullName>
    </submittedName>
</protein>
<keyword evidence="4" id="KW-0969">Cilium</keyword>
<dbReference type="GO" id="GO:0009425">
    <property type="term" value="C:bacterial-type flagellum basal body"/>
    <property type="evidence" value="ECO:0007669"/>
    <property type="project" value="InterPro"/>
</dbReference>